<evidence type="ECO:0000256" key="2">
    <source>
        <dbReference type="ARBA" id="ARBA00024438"/>
    </source>
</evidence>
<keyword evidence="3" id="KW-1133">Transmembrane helix</keyword>
<dbReference type="OrthoDB" id="9782842at2"/>
<keyword evidence="5" id="KW-0863">Zinc-finger</keyword>
<dbReference type="AlphaFoldDB" id="A0A521CKW6"/>
<dbReference type="Proteomes" id="UP000315636">
    <property type="component" value="Unassembled WGS sequence"/>
</dbReference>
<feature type="transmembrane region" description="Helical" evidence="3">
    <location>
        <begin position="72"/>
        <end position="93"/>
    </location>
</feature>
<keyword evidence="3" id="KW-0472">Membrane</keyword>
<protein>
    <recommendedName>
        <fullName evidence="2">Anti-sigma-W factor RsiW</fullName>
    </recommendedName>
</protein>
<keyword evidence="6" id="KW-1185">Reference proteome</keyword>
<evidence type="ECO:0000256" key="1">
    <source>
        <dbReference type="ARBA" id="ARBA00024353"/>
    </source>
</evidence>
<accession>A0A521CKW6</accession>
<dbReference type="RefSeq" id="WP_142505136.1">
    <property type="nucleotide sequence ID" value="NZ_FXTI01000004.1"/>
</dbReference>
<dbReference type="Gene3D" id="1.10.10.1320">
    <property type="entry name" value="Anti-sigma factor, zinc-finger domain"/>
    <property type="match status" value="1"/>
</dbReference>
<dbReference type="InterPro" id="IPR041916">
    <property type="entry name" value="Anti_sigma_zinc_sf"/>
</dbReference>
<dbReference type="Pfam" id="PF13490">
    <property type="entry name" value="zf-HC2"/>
    <property type="match status" value="1"/>
</dbReference>
<keyword evidence="5" id="KW-0862">Zinc</keyword>
<dbReference type="EMBL" id="FXTI01000004">
    <property type="protein sequence ID" value="SMO60068.1"/>
    <property type="molecule type" value="Genomic_DNA"/>
</dbReference>
<evidence type="ECO:0000313" key="6">
    <source>
        <dbReference type="Proteomes" id="UP000315636"/>
    </source>
</evidence>
<feature type="domain" description="Putative zinc-finger" evidence="4">
    <location>
        <begin position="5"/>
        <end position="39"/>
    </location>
</feature>
<organism evidence="5 6">
    <name type="scientific">Melghirimyces algeriensis</name>
    <dbReference type="NCBI Taxonomy" id="910412"/>
    <lineage>
        <taxon>Bacteria</taxon>
        <taxon>Bacillati</taxon>
        <taxon>Bacillota</taxon>
        <taxon>Bacilli</taxon>
        <taxon>Bacillales</taxon>
        <taxon>Thermoactinomycetaceae</taxon>
        <taxon>Melghirimyces</taxon>
    </lineage>
</organism>
<keyword evidence="3" id="KW-0812">Transmembrane</keyword>
<proteinExistence type="inferred from homology"/>
<gene>
    <name evidence="5" type="ORF">SAMN06264849_10451</name>
</gene>
<evidence type="ECO:0000256" key="3">
    <source>
        <dbReference type="SAM" id="Phobius"/>
    </source>
</evidence>
<evidence type="ECO:0000313" key="5">
    <source>
        <dbReference type="EMBL" id="SMO60068.1"/>
    </source>
</evidence>
<sequence>MSSSCKDMDHLIQLYVDQEIEMDDRQRLKEHVETCSSCRKNLLEMLDLVQSLEEIRNHQENRSKPITLLNYGVKWVAVYVAIIFLVAFVPGVLQHRSTEGNELANDSVPSNPSHYEMMVLATQAEKLHIPESDYVHVTTPQSLTADADIETALIYPSALPFFEKKMQDWNREAIKRFVFVRIPDNKTLQTILSLAGSDVKKTSLEKPSFPMSIILTTGEKPSMEIFSFPEKKKNISHWFDKMATTSVIH</sequence>
<dbReference type="GO" id="GO:0008270">
    <property type="term" value="F:zinc ion binding"/>
    <property type="evidence" value="ECO:0007669"/>
    <property type="project" value="UniProtKB-KW"/>
</dbReference>
<keyword evidence="5" id="KW-0479">Metal-binding</keyword>
<reference evidence="5 6" key="1">
    <citation type="submission" date="2017-05" db="EMBL/GenBank/DDBJ databases">
        <authorList>
            <person name="Varghese N."/>
            <person name="Submissions S."/>
        </authorList>
    </citation>
    <scope>NUCLEOTIDE SEQUENCE [LARGE SCALE GENOMIC DNA]</scope>
    <source>
        <strain evidence="5 6">DSM 45474</strain>
    </source>
</reference>
<comment type="similarity">
    <text evidence="1">Belongs to the zinc-associated anti-sigma factor (ZAS) superfamily. Anti-sigma-W factor family.</text>
</comment>
<name>A0A521CKW6_9BACL</name>
<dbReference type="InterPro" id="IPR027383">
    <property type="entry name" value="Znf_put"/>
</dbReference>
<evidence type="ECO:0000259" key="4">
    <source>
        <dbReference type="Pfam" id="PF13490"/>
    </source>
</evidence>